<dbReference type="GO" id="GO:0000156">
    <property type="term" value="F:phosphorelay response regulator activity"/>
    <property type="evidence" value="ECO:0007669"/>
    <property type="project" value="TreeGrafter"/>
</dbReference>
<evidence type="ECO:0000313" key="8">
    <source>
        <dbReference type="EMBL" id="NOT34819.1"/>
    </source>
</evidence>
<evidence type="ECO:0000256" key="3">
    <source>
        <dbReference type="ARBA" id="ARBA00023015"/>
    </source>
</evidence>
<dbReference type="SUPFAM" id="SSF52172">
    <property type="entry name" value="CheY-like"/>
    <property type="match status" value="1"/>
</dbReference>
<keyword evidence="1 6" id="KW-0597">Phosphoprotein</keyword>
<dbReference type="GO" id="GO:0000976">
    <property type="term" value="F:transcription cis-regulatory region binding"/>
    <property type="evidence" value="ECO:0007669"/>
    <property type="project" value="TreeGrafter"/>
</dbReference>
<dbReference type="GO" id="GO:0005829">
    <property type="term" value="C:cytosol"/>
    <property type="evidence" value="ECO:0007669"/>
    <property type="project" value="TreeGrafter"/>
</dbReference>
<keyword evidence="3" id="KW-0805">Transcription regulation</keyword>
<keyword evidence="2" id="KW-0902">Two-component regulatory system</keyword>
<evidence type="ECO:0000259" key="7">
    <source>
        <dbReference type="PROSITE" id="PS50110"/>
    </source>
</evidence>
<dbReference type="PANTHER" id="PTHR48111">
    <property type="entry name" value="REGULATOR OF RPOS"/>
    <property type="match status" value="1"/>
</dbReference>
<dbReference type="AlphaFoldDB" id="A0A849T0G6"/>
<sequence length="509" mass="54947">MPVTPNSQWRDASRRPVVLVIDDDRRVIDLLQIALDTHGFKVISACDGDEGILVAQRERPDLVVLDVRLPKRSGLEVCEALRRDPEDPQLPILMVSALADVDARVQGLARGADDYLVKPFSPRELVARLQRLLARADEARATRRLGREAEFELRRVRDDAKRGQVELQRARRTHEGTQRMLERLGASRDPEQLAKDYLAQIDAEFGLASSAIVTVAADGVATVLAARGVPATVALEPLFDRGGELGPLVRGLGRFVRVDEFARHPELRTEAGVLSTLGLVRVAPLQAPGSIGFLLIGDPERGPELSRDALELLTAWNEAFAERLGLAGSVLAQTESWLEVAGAWAARDRDGTADLLRVEAAGRAREACDALSVTPLDTWCVVRAVRLGALADPTALLATLHSAGESAATARILRLIALVEQAREDWVPAEPWSPLAPLAIVRAAWGWAEHCEREVGRDAASAEPGGDRAAATVIAAIESVLAARGLDPETREAIRGAFAPGGSPRRIPA</sequence>
<dbReference type="GO" id="GO:0006355">
    <property type="term" value="P:regulation of DNA-templated transcription"/>
    <property type="evidence" value="ECO:0007669"/>
    <property type="project" value="TreeGrafter"/>
</dbReference>
<evidence type="ECO:0000256" key="5">
    <source>
        <dbReference type="ARBA" id="ARBA00023163"/>
    </source>
</evidence>
<dbReference type="EMBL" id="JABFRW010000148">
    <property type="protein sequence ID" value="NOT34819.1"/>
    <property type="molecule type" value="Genomic_DNA"/>
</dbReference>
<comment type="caution">
    <text evidence="8">The sequence shown here is derived from an EMBL/GenBank/DDBJ whole genome shotgun (WGS) entry which is preliminary data.</text>
</comment>
<dbReference type="PROSITE" id="PS50110">
    <property type="entry name" value="RESPONSE_REGULATORY"/>
    <property type="match status" value="1"/>
</dbReference>
<organism evidence="8 9">
    <name type="scientific">Eiseniibacteriota bacterium</name>
    <dbReference type="NCBI Taxonomy" id="2212470"/>
    <lineage>
        <taxon>Bacteria</taxon>
        <taxon>Candidatus Eiseniibacteriota</taxon>
    </lineage>
</organism>
<proteinExistence type="predicted"/>
<keyword evidence="5" id="KW-0804">Transcription</keyword>
<dbReference type="GO" id="GO:0032993">
    <property type="term" value="C:protein-DNA complex"/>
    <property type="evidence" value="ECO:0007669"/>
    <property type="project" value="TreeGrafter"/>
</dbReference>
<evidence type="ECO:0000256" key="2">
    <source>
        <dbReference type="ARBA" id="ARBA00023012"/>
    </source>
</evidence>
<feature type="modified residue" description="4-aspartylphosphate" evidence="6">
    <location>
        <position position="66"/>
    </location>
</feature>
<evidence type="ECO:0000256" key="1">
    <source>
        <dbReference type="ARBA" id="ARBA00022553"/>
    </source>
</evidence>
<dbReference type="Gene3D" id="3.40.50.2300">
    <property type="match status" value="1"/>
</dbReference>
<dbReference type="PANTHER" id="PTHR48111:SF1">
    <property type="entry name" value="TWO-COMPONENT RESPONSE REGULATOR ORR33"/>
    <property type="match status" value="1"/>
</dbReference>
<keyword evidence="4" id="KW-0238">DNA-binding</keyword>
<accession>A0A849T0G6</accession>
<dbReference type="InterPro" id="IPR039420">
    <property type="entry name" value="WalR-like"/>
</dbReference>
<evidence type="ECO:0000313" key="9">
    <source>
        <dbReference type="Proteomes" id="UP000580839"/>
    </source>
</evidence>
<dbReference type="InterPro" id="IPR001789">
    <property type="entry name" value="Sig_transdc_resp-reg_receiver"/>
</dbReference>
<dbReference type="Pfam" id="PF00072">
    <property type="entry name" value="Response_reg"/>
    <property type="match status" value="1"/>
</dbReference>
<protein>
    <submittedName>
        <fullName evidence="8">Response regulator</fullName>
    </submittedName>
</protein>
<reference evidence="8 9" key="1">
    <citation type="submission" date="2020-04" db="EMBL/GenBank/DDBJ databases">
        <title>Metagenomic profiling of ammonia- and methane-oxidizing microorganisms in a Dutch drinking water treatment plant.</title>
        <authorList>
            <person name="Poghosyan L."/>
            <person name="Leucker S."/>
        </authorList>
    </citation>
    <scope>NUCLEOTIDE SEQUENCE [LARGE SCALE GENOMIC DNA]</scope>
    <source>
        <strain evidence="8">S-RSF-IL-03</strain>
    </source>
</reference>
<dbReference type="SMART" id="SM00448">
    <property type="entry name" value="REC"/>
    <property type="match status" value="1"/>
</dbReference>
<feature type="domain" description="Response regulatory" evidence="7">
    <location>
        <begin position="17"/>
        <end position="133"/>
    </location>
</feature>
<evidence type="ECO:0000256" key="6">
    <source>
        <dbReference type="PROSITE-ProRule" id="PRU00169"/>
    </source>
</evidence>
<dbReference type="Proteomes" id="UP000580839">
    <property type="component" value="Unassembled WGS sequence"/>
</dbReference>
<evidence type="ECO:0000256" key="4">
    <source>
        <dbReference type="ARBA" id="ARBA00023125"/>
    </source>
</evidence>
<dbReference type="InterPro" id="IPR011006">
    <property type="entry name" value="CheY-like_superfamily"/>
</dbReference>
<gene>
    <name evidence="8" type="ORF">HOP12_11700</name>
</gene>
<name>A0A849T0G6_UNCEI</name>
<dbReference type="CDD" id="cd17574">
    <property type="entry name" value="REC_OmpR"/>
    <property type="match status" value="1"/>
</dbReference>